<evidence type="ECO:0000256" key="7">
    <source>
        <dbReference type="RuleBase" id="RU003477"/>
    </source>
</evidence>
<reference evidence="9" key="2">
    <citation type="submission" date="2016-10" db="EMBL/GenBank/DDBJ databases">
        <authorList>
            <person name="de Groot N.N."/>
        </authorList>
    </citation>
    <scope>NUCLEOTIDE SEQUENCE</scope>
    <source>
        <strain evidence="9">J.0255</strain>
    </source>
</reference>
<proteinExistence type="inferred from homology"/>
<dbReference type="InterPro" id="IPR057264">
    <property type="entry name" value="Ribosomal_uL24_C"/>
</dbReference>
<dbReference type="InterPro" id="IPR041988">
    <property type="entry name" value="Ribosomal_uL24_KOW"/>
</dbReference>
<dbReference type="InterPro" id="IPR005824">
    <property type="entry name" value="KOW"/>
</dbReference>
<dbReference type="EMBL" id="LT622875">
    <property type="protein sequence ID" value="SCW23847.1"/>
    <property type="molecule type" value="Genomic_DNA"/>
</dbReference>
<keyword evidence="9" id="KW-0934">Plastid</keyword>
<dbReference type="GO" id="GO:0003735">
    <property type="term" value="F:structural constituent of ribosome"/>
    <property type="evidence" value="ECO:0007669"/>
    <property type="project" value="InterPro"/>
</dbReference>
<dbReference type="CDD" id="cd06089">
    <property type="entry name" value="KOW_RPL26"/>
    <property type="match status" value="1"/>
</dbReference>
<keyword evidence="6" id="KW-0699">rRNA-binding</keyword>
<dbReference type="GO" id="GO:1990904">
    <property type="term" value="C:ribonucleoprotein complex"/>
    <property type="evidence" value="ECO:0007669"/>
    <property type="project" value="UniProtKB-KW"/>
</dbReference>
<dbReference type="InterPro" id="IPR003256">
    <property type="entry name" value="Ribosomal_uL24"/>
</dbReference>
<dbReference type="SMART" id="SM00739">
    <property type="entry name" value="KOW"/>
    <property type="match status" value="1"/>
</dbReference>
<dbReference type="Gene3D" id="2.30.30.30">
    <property type="match status" value="1"/>
</dbReference>
<accession>A0A1G4NYX5</accession>
<evidence type="ECO:0000256" key="3">
    <source>
        <dbReference type="ARBA" id="ARBA00022980"/>
    </source>
</evidence>
<dbReference type="GO" id="GO:0006412">
    <property type="term" value="P:translation"/>
    <property type="evidence" value="ECO:0007669"/>
    <property type="project" value="UniProtKB-UniRule"/>
</dbReference>
<dbReference type="GO" id="GO:0019843">
    <property type="term" value="F:rRNA binding"/>
    <property type="evidence" value="ECO:0007669"/>
    <property type="project" value="UniProtKB-UniRule"/>
</dbReference>
<keyword evidence="6" id="KW-0694">RNA-binding</keyword>
<evidence type="ECO:0000256" key="6">
    <source>
        <dbReference type="HAMAP-Rule" id="MF_01326"/>
    </source>
</evidence>
<evidence type="ECO:0000259" key="8">
    <source>
        <dbReference type="SMART" id="SM00739"/>
    </source>
</evidence>
<evidence type="ECO:0000256" key="4">
    <source>
        <dbReference type="ARBA" id="ARBA00023274"/>
    </source>
</evidence>
<reference evidence="9" key="1">
    <citation type="submission" date="2016-10" db="EMBL/GenBank/DDBJ databases">
        <title>Chloroplast genomes as a tool to resolve red algal phylogenies: a case study in the Nemaliales.</title>
        <authorList>
            <person name="Costa J.F."/>
            <person name="Lin S.M."/>
            <person name="Macaya E.C."/>
            <person name="Fernandez-Garcia C."/>
            <person name="Verbruggen H."/>
        </authorList>
    </citation>
    <scope>NUCLEOTIDE SEQUENCE</scope>
    <source>
        <strain evidence="9">J.0255</strain>
    </source>
</reference>
<dbReference type="AlphaFoldDB" id="A0A1G4NYX5"/>
<comment type="subunit">
    <text evidence="6">Part of the 50S ribosomal subunit.</text>
</comment>
<dbReference type="NCBIfam" id="TIGR01079">
    <property type="entry name" value="rplX_bact"/>
    <property type="match status" value="1"/>
</dbReference>
<dbReference type="PROSITE" id="PS01108">
    <property type="entry name" value="RIBOSOMAL_L24"/>
    <property type="match status" value="1"/>
</dbReference>
<feature type="domain" description="KOW" evidence="8">
    <location>
        <begin position="11"/>
        <end position="38"/>
    </location>
</feature>
<dbReference type="InterPro" id="IPR005825">
    <property type="entry name" value="Ribosomal_uL24_CS"/>
</dbReference>
<gene>
    <name evidence="6 9" type="primary">rpl24</name>
    <name evidence="9" type="ORF">J0255_171</name>
</gene>
<comment type="function">
    <text evidence="1 6">One of two assembly initiator proteins, it binds directly to the 5'-end of the 23S rRNA, where it nucleates assembly of the 50S subunit.</text>
</comment>
<dbReference type="RefSeq" id="YP_009315392.1">
    <property type="nucleotide sequence ID" value="NC_031666.1"/>
</dbReference>
<evidence type="ECO:0000256" key="2">
    <source>
        <dbReference type="ARBA" id="ARBA00010618"/>
    </source>
</evidence>
<comment type="subcellular location">
    <subcellularLocation>
        <location evidence="6">Plastid</location>
        <location evidence="6">Chloroplast</location>
    </subcellularLocation>
</comment>
<dbReference type="HAMAP" id="MF_01326_B">
    <property type="entry name" value="Ribosomal_uL24_B"/>
    <property type="match status" value="1"/>
</dbReference>
<dbReference type="Pfam" id="PF00467">
    <property type="entry name" value="KOW"/>
    <property type="match status" value="1"/>
</dbReference>
<dbReference type="PANTHER" id="PTHR12903">
    <property type="entry name" value="MITOCHONDRIAL RIBOSOMAL PROTEIN L24"/>
    <property type="match status" value="1"/>
</dbReference>
<keyword evidence="9" id="KW-0150">Chloroplast</keyword>
<name>A0A1G4NYX5_9FLOR</name>
<dbReference type="InterPro" id="IPR008991">
    <property type="entry name" value="Translation_prot_SH3-like_sf"/>
</dbReference>
<organism evidence="9">
    <name type="scientific">Yamadaella caenomyce</name>
    <dbReference type="NCBI Taxonomy" id="259029"/>
    <lineage>
        <taxon>Eukaryota</taxon>
        <taxon>Rhodophyta</taxon>
        <taxon>Florideophyceae</taxon>
        <taxon>Nemaliophycidae</taxon>
        <taxon>Nemaliales</taxon>
        <taxon>Liagoraceae</taxon>
        <taxon>Yamadaella</taxon>
    </lineage>
</organism>
<dbReference type="GeneID" id="29998021"/>
<keyword evidence="4 6" id="KW-0687">Ribonucleoprotein</keyword>
<protein>
    <recommendedName>
        <fullName evidence="5 6">Large ribosomal subunit protein uL24c</fullName>
    </recommendedName>
</protein>
<dbReference type="Pfam" id="PF17136">
    <property type="entry name" value="ribosomal_L24"/>
    <property type="match status" value="1"/>
</dbReference>
<comment type="similarity">
    <text evidence="2 6 7">Belongs to the universal ribosomal protein uL24 family.</text>
</comment>
<dbReference type="InterPro" id="IPR014722">
    <property type="entry name" value="Rib_uL2_dom2"/>
</dbReference>
<evidence type="ECO:0000313" key="9">
    <source>
        <dbReference type="EMBL" id="SCW23847.1"/>
    </source>
</evidence>
<keyword evidence="3 6" id="KW-0689">Ribosomal protein</keyword>
<geneLocation type="chloroplast" evidence="9"/>
<dbReference type="GO" id="GO:0009507">
    <property type="term" value="C:chloroplast"/>
    <property type="evidence" value="ECO:0007669"/>
    <property type="project" value="UniProtKB-SubCell"/>
</dbReference>
<dbReference type="SUPFAM" id="SSF50104">
    <property type="entry name" value="Translation proteins SH3-like domain"/>
    <property type="match status" value="1"/>
</dbReference>
<evidence type="ECO:0000256" key="1">
    <source>
        <dbReference type="ARBA" id="ARBA00004072"/>
    </source>
</evidence>
<dbReference type="GO" id="GO:0005840">
    <property type="term" value="C:ribosome"/>
    <property type="evidence" value="ECO:0007669"/>
    <property type="project" value="UniProtKB-KW"/>
</dbReference>
<evidence type="ECO:0000256" key="5">
    <source>
        <dbReference type="ARBA" id="ARBA00035282"/>
    </source>
</evidence>
<sequence>MRRKHKKPRLHIKVGDIVKVIAGDYKGQTGEVIKIIYNNKKVIVKDINMTTKHLRPQQEGETGSIIRQEKPIDSSNIMLYDTKNATASRYKKVRKNDGQYERILLKITEQ</sequence>